<evidence type="ECO:0000313" key="7">
    <source>
        <dbReference type="Proteomes" id="UP000093523"/>
    </source>
</evidence>
<comment type="subcellular location">
    <subcellularLocation>
        <location evidence="1">Secreted</location>
    </subcellularLocation>
</comment>
<organism evidence="6 7">
    <name type="scientific">Aliivibrio logei</name>
    <name type="common">Vibrio logei</name>
    <dbReference type="NCBI Taxonomy" id="688"/>
    <lineage>
        <taxon>Bacteria</taxon>
        <taxon>Pseudomonadati</taxon>
        <taxon>Pseudomonadota</taxon>
        <taxon>Gammaproteobacteria</taxon>
        <taxon>Vibrionales</taxon>
        <taxon>Vibrionaceae</taxon>
        <taxon>Aliivibrio</taxon>
    </lineage>
</organism>
<dbReference type="SUPFAM" id="SSF103647">
    <property type="entry name" value="TSP type-3 repeat"/>
    <property type="match status" value="1"/>
</dbReference>
<feature type="compositionally biased region" description="Acidic residues" evidence="5">
    <location>
        <begin position="1103"/>
        <end position="1113"/>
    </location>
</feature>
<feature type="region of interest" description="Disordered" evidence="5">
    <location>
        <begin position="784"/>
        <end position="803"/>
    </location>
</feature>
<evidence type="ECO:0000256" key="5">
    <source>
        <dbReference type="SAM" id="MobiDB-lite"/>
    </source>
</evidence>
<gene>
    <name evidence="6" type="ORF">A6E04_03995</name>
</gene>
<keyword evidence="2" id="KW-0964">Secreted</keyword>
<dbReference type="EMBL" id="MAJU01000004">
    <property type="protein sequence ID" value="OCH23072.1"/>
    <property type="molecule type" value="Genomic_DNA"/>
</dbReference>
<evidence type="ECO:0000313" key="6">
    <source>
        <dbReference type="EMBL" id="OCH23072.1"/>
    </source>
</evidence>
<dbReference type="InterPro" id="IPR013320">
    <property type="entry name" value="ConA-like_dom_sf"/>
</dbReference>
<feature type="region of interest" description="Disordered" evidence="5">
    <location>
        <begin position="1095"/>
        <end position="1144"/>
    </location>
</feature>
<feature type="compositionally biased region" description="Acidic residues" evidence="5">
    <location>
        <begin position="815"/>
        <end position="824"/>
    </location>
</feature>
<feature type="region of interest" description="Disordered" evidence="5">
    <location>
        <begin position="813"/>
        <end position="838"/>
    </location>
</feature>
<dbReference type="Pfam" id="PF18884">
    <property type="entry name" value="TSP3_bac"/>
    <property type="match status" value="9"/>
</dbReference>
<feature type="compositionally biased region" description="Acidic residues" evidence="5">
    <location>
        <begin position="483"/>
        <end position="493"/>
    </location>
</feature>
<reference evidence="6 7" key="1">
    <citation type="submission" date="2016-06" db="EMBL/GenBank/DDBJ databases">
        <authorList>
            <person name="Kjaerup R.B."/>
            <person name="Dalgaard T.S."/>
            <person name="Juul-Madsen H.R."/>
        </authorList>
    </citation>
    <scope>NUCLEOTIDE SEQUENCE [LARGE SCALE GENOMIC DNA]</scope>
    <source>
        <strain evidence="6 7">1S159</strain>
    </source>
</reference>
<dbReference type="InterPro" id="IPR028974">
    <property type="entry name" value="TSP_type-3_rpt"/>
</dbReference>
<dbReference type="InterPro" id="IPR053180">
    <property type="entry name" value="Ca-binding_acidic-repeat"/>
</dbReference>
<dbReference type="PANTHER" id="PTHR37467">
    <property type="entry name" value="EXPORTED CALCIUM-BINDING GLYCOPROTEIN-RELATED"/>
    <property type="match status" value="1"/>
</dbReference>
<dbReference type="GO" id="GO:0005509">
    <property type="term" value="F:calcium ion binding"/>
    <property type="evidence" value="ECO:0007669"/>
    <property type="project" value="InterPro"/>
</dbReference>
<evidence type="ECO:0000256" key="3">
    <source>
        <dbReference type="ARBA" id="ARBA00022729"/>
    </source>
</evidence>
<dbReference type="PANTHER" id="PTHR37467:SF1">
    <property type="entry name" value="EXPORTED CALCIUM-BINDING GLYCOPROTEIN"/>
    <property type="match status" value="1"/>
</dbReference>
<dbReference type="STRING" id="688.A6E04_03995"/>
<dbReference type="InterPro" id="IPR013783">
    <property type="entry name" value="Ig-like_fold"/>
</dbReference>
<feature type="compositionally biased region" description="Polar residues" evidence="5">
    <location>
        <begin position="827"/>
        <end position="838"/>
    </location>
</feature>
<protein>
    <recommendedName>
        <fullName evidence="8">LamG-like jellyroll fold domain-containing protein</fullName>
    </recommendedName>
</protein>
<proteinExistence type="predicted"/>
<name>A0A1B9P3K5_ALILO</name>
<keyword evidence="4" id="KW-0106">Calcium</keyword>
<evidence type="ECO:0008006" key="8">
    <source>
        <dbReference type="Google" id="ProtNLM"/>
    </source>
</evidence>
<dbReference type="Gene3D" id="2.60.120.200">
    <property type="match status" value="4"/>
</dbReference>
<keyword evidence="3" id="KW-0732">Signal</keyword>
<evidence type="ECO:0000256" key="1">
    <source>
        <dbReference type="ARBA" id="ARBA00004613"/>
    </source>
</evidence>
<dbReference type="Gene3D" id="2.60.40.10">
    <property type="entry name" value="Immunoglobulins"/>
    <property type="match status" value="1"/>
</dbReference>
<dbReference type="InterPro" id="IPR059100">
    <property type="entry name" value="TSP3_bac"/>
</dbReference>
<dbReference type="Proteomes" id="UP000093523">
    <property type="component" value="Unassembled WGS sequence"/>
</dbReference>
<sequence>MYRILVVFFVFISFRVFSISFDYDDLGRLSYSKDDYYVYDANNNLLTIGKDISGNVDDISFVELYPINGSYKNYLSITFKWENEELNNSFIYDLYISEDENPTLYKSNNELSYLTASFEDEVKPLYWRVVARNIQGSSKSSQIFKIFPLDEDMDEIPDHIEASMCTSSNKSDTDGDNLSDNNEIQLGTNPCNSDTDSDGIPDGIEYQIGSDPLHQDSGTIVDNFNESYWESYVIDVEKQANLQGIKEESGSALLDVSDNDGYAISGIVPESDDFTMMYWVKSDLLKSQLSGSSDSSLYRRSYLGINKYGREYARYGSHSSSSATKPNLINIDEWSHLALSSDNKGVRVYINSELVYSYSGKNSYKQSEFALWFGALNSEGFALHQLSGQLTDIQIWRRGLSQKEVRKYMIEMPNGTELDLQAAYDFNRWRGDWVYNNVSGRYDLKLVHGAHLTEKVGSLDSDSDGLFDEVEQALCTDPNNSDSDSDGLFDGEEYQSGTNPCRPDTDNDGIEDGAEYQIGSDPLVPDPNEININLDESYWSSYVDYVAVQANLEDIKEESGSALLDVSDNDGYAISGIAPEGSEFSMMYWVKTDAITLQLSGSSDSSTYGRSYLGVSRYGREYMHYGGGYSKSSSEPKPIKVGEWSHLGMTHNAEGSQVYINGELMFSRNYDNKYKRSGLALWIGALNKQYLATDLFSGQITDVQVWNRGLTQKEVRQYMAEMPKGTEENLQAAYDFNRRRGDWVYNKASGKYDLKLVNGAHLTEQIKKVDSDGDGISDDIESGLCTNVNDPDTDKDGLSDGDELNLGTDPCLSDTDGDGIEDGFEQQIGSDPLNQDSGDTNEVLDESYWETYVHHETEQAIEQGTPEEVGSALLDVTDNTGYAISGIVPKSHDFTMMYWVKATEIKTQISGSRGVTSSQQSYLGINSRGREYVRFGKRGSNTGSKPSPIKENQWVHLALSVDDKGIRVYINAELMYLYSGDSGYVPSKFALWFGALNSKGVVESLLRGQLTDVQIWDRGLNQKEIRQYMVEMPNGTELNLQAAYDFNRWRGDWVYNNVSGRYDLKLVHGAHLTEKVGSLDSDGDGLFDEVEQALCTDPNNSDSDSDGLFDGEEYQSGTDPCHSDTDNDGIEDDAEYQIGSDPLVPDPNEININLDENYWSSYVNYAAVQADLEGIKEESGSGLLDVSDNDGYAISGIAPEGSEFSMMYWVKTDAITLQLSGSSDSSTYGRSYLGVSRYGREYMHYGGGYSKSSSEPKPIKVGEWSHLGMTHNTEGSQVYINGELMFSRNYDNKYKRSGLALWIGALNKQYLATDLFSGQITDVQVWNRGLTQKEVRQYMAEMPNGTELDLQAAYDFNRWRGDWVYNKVSGQYDLKLVNGAYLKKR</sequence>
<comment type="caution">
    <text evidence="6">The sequence shown here is derived from an EMBL/GenBank/DDBJ whole genome shotgun (WGS) entry which is preliminary data.</text>
</comment>
<evidence type="ECO:0000256" key="2">
    <source>
        <dbReference type="ARBA" id="ARBA00022525"/>
    </source>
</evidence>
<evidence type="ECO:0000256" key="4">
    <source>
        <dbReference type="ARBA" id="ARBA00022837"/>
    </source>
</evidence>
<accession>A0A1B9P3K5</accession>
<dbReference type="OrthoDB" id="5866306at2"/>
<dbReference type="Pfam" id="PF13385">
    <property type="entry name" value="Laminin_G_3"/>
    <property type="match status" value="4"/>
</dbReference>
<dbReference type="RefSeq" id="WP_065609569.1">
    <property type="nucleotide sequence ID" value="NZ_CAWMPN010000004.1"/>
</dbReference>
<dbReference type="SUPFAM" id="SSF49899">
    <property type="entry name" value="Concanavalin A-like lectins/glucanases"/>
    <property type="match status" value="4"/>
</dbReference>
<feature type="compositionally biased region" description="Acidic residues" evidence="5">
    <location>
        <begin position="1126"/>
        <end position="1135"/>
    </location>
</feature>
<feature type="region of interest" description="Disordered" evidence="5">
    <location>
        <begin position="475"/>
        <end position="513"/>
    </location>
</feature>